<name>A0A345MIS7_9CAUD</name>
<evidence type="ECO:0000313" key="1">
    <source>
        <dbReference type="EMBL" id="AXH70458.1"/>
    </source>
</evidence>
<reference evidence="2" key="1">
    <citation type="submission" date="2018-07" db="EMBL/GenBank/DDBJ databases">
        <authorList>
            <person name="Quirk P.G."/>
            <person name="Krulwich T.A."/>
        </authorList>
    </citation>
    <scope>NUCLEOTIDE SEQUENCE [LARGE SCALE GENOMIC DNA]</scope>
</reference>
<dbReference type="EMBL" id="MH590603">
    <property type="protein sequence ID" value="AXH70458.1"/>
    <property type="molecule type" value="Genomic_DNA"/>
</dbReference>
<protein>
    <submittedName>
        <fullName evidence="1">Uncharacterized protein</fullName>
    </submittedName>
</protein>
<dbReference type="KEGG" id="vg:54998061"/>
<accession>A0A345MIS7</accession>
<gene>
    <name evidence="1" type="primary">71</name>
    <name evidence="1" type="ORF">SEA_DAREDEVIL_71</name>
</gene>
<dbReference type="GeneID" id="54998061"/>
<organism evidence="1 2">
    <name type="scientific">Gordonia phage Daredevil</name>
    <dbReference type="NCBI Taxonomy" id="2283286"/>
    <lineage>
        <taxon>Viruses</taxon>
        <taxon>Duplodnaviria</taxon>
        <taxon>Heunggongvirae</taxon>
        <taxon>Uroviricota</taxon>
        <taxon>Caudoviricetes</taxon>
        <taxon>Daredevilvirus</taxon>
        <taxon>Daredevilvirus daredevil</taxon>
    </lineage>
</organism>
<keyword evidence="2" id="KW-1185">Reference proteome</keyword>
<dbReference type="RefSeq" id="YP_009807185.1">
    <property type="nucleotide sequence ID" value="NC_048021.1"/>
</dbReference>
<dbReference type="Proteomes" id="UP000257597">
    <property type="component" value="Segment"/>
</dbReference>
<sequence>MTPAERAEIRTALIAMADDVSTEIVYRTAPAYIAERLPAAFKPRIERALREIFSTLELPRDDQPRKDAE</sequence>
<proteinExistence type="predicted"/>
<evidence type="ECO:0000313" key="2">
    <source>
        <dbReference type="Proteomes" id="UP000257597"/>
    </source>
</evidence>